<dbReference type="AlphaFoldDB" id="A0A7M5V2X0"/>
<evidence type="ECO:0000256" key="1">
    <source>
        <dbReference type="PROSITE-ProRule" id="PRU00325"/>
    </source>
</evidence>
<feature type="region of interest" description="Disordered" evidence="2">
    <location>
        <begin position="1"/>
        <end position="28"/>
    </location>
</feature>
<dbReference type="GeneID" id="136817375"/>
<evidence type="ECO:0000256" key="2">
    <source>
        <dbReference type="SAM" id="MobiDB-lite"/>
    </source>
</evidence>
<dbReference type="RefSeq" id="XP_066929817.1">
    <property type="nucleotide sequence ID" value="XM_067073716.1"/>
</dbReference>
<name>A0A7M5V2X0_9CNID</name>
<keyword evidence="1" id="KW-0479">Metal-binding</keyword>
<dbReference type="OrthoDB" id="9986428at2759"/>
<feature type="region of interest" description="Disordered" evidence="2">
    <location>
        <begin position="240"/>
        <end position="327"/>
    </location>
</feature>
<sequence>MKEELKKYPLRSRGGPSVSNVPSQPQGTTKLVIPLSTINVNNSSPQVVLPPSLANHPSSAKIKAALNKAVSTALAKRLSTSSTSRKPIFPSPSSLKVASSSTTAQPNKSVVPLSVLPNRLAPNTANVPSSTQSKSASLPGASTIVSPVEGSSAVPSKALVIKSSSPKPVAIKPLRPSYSGSVPLSVLPSSAFQPPTSKVYSNIASQISTVKSFSTITAAQIPKSKLYSTIAALQPLTGKSNKITDHDYCPTETKQGQKRKSKNVDDESASCSKNEGYTKVKVPKYEMSDTKPKKKTPKVEKSEKPLKKKKEKPPPPEKRLKRLRTSMGAASDRIGRALSQRLFLVKRDEIIRDEIGAIRAGFTVLGSTGNVYRVTIGRLVQCTCPDHQKGNICKHIIFVMVRVLKQSRTSSLIIQAALLSTELESIFANVSTANDAAVLATTEVRAVFGEKPAPEEKEKDGKRKEITDDDDCGVCFEALIEANEKDLDWCKDGCGKSIHKQCWSMWRKQGHNTCVYCRAEWKVVSAATATQNIKNGGGQRLSEEGYVNVAHLQGQSLERDCSTYSEWGSWNKSRRWNRRW</sequence>
<accession>A0A7M5V2X0</accession>
<feature type="compositionally biased region" description="Polar residues" evidence="2">
    <location>
        <begin position="17"/>
        <end position="28"/>
    </location>
</feature>
<dbReference type="PROSITE" id="PS50966">
    <property type="entry name" value="ZF_SWIM"/>
    <property type="match status" value="1"/>
</dbReference>
<keyword evidence="1" id="KW-0863">Zinc-finger</keyword>
<dbReference type="PANTHER" id="PTHR21540">
    <property type="entry name" value="RING FINGER AND SWIM DOMAIN-CONTAINING PROTEIN 2"/>
    <property type="match status" value="1"/>
</dbReference>
<dbReference type="Gene3D" id="3.30.40.10">
    <property type="entry name" value="Zinc/RING finger domain, C3HC4 (zinc finger)"/>
    <property type="match status" value="1"/>
</dbReference>
<dbReference type="GO" id="GO:0061630">
    <property type="term" value="F:ubiquitin protein ligase activity"/>
    <property type="evidence" value="ECO:0007669"/>
    <property type="project" value="InterPro"/>
</dbReference>
<organism evidence="4 5">
    <name type="scientific">Clytia hemisphaerica</name>
    <dbReference type="NCBI Taxonomy" id="252671"/>
    <lineage>
        <taxon>Eukaryota</taxon>
        <taxon>Metazoa</taxon>
        <taxon>Cnidaria</taxon>
        <taxon>Hydrozoa</taxon>
        <taxon>Hydroidolina</taxon>
        <taxon>Leptothecata</taxon>
        <taxon>Obeliida</taxon>
        <taxon>Clytiidae</taxon>
        <taxon>Clytia</taxon>
    </lineage>
</organism>
<dbReference type="Proteomes" id="UP000594262">
    <property type="component" value="Unplaced"/>
</dbReference>
<proteinExistence type="predicted"/>
<feature type="compositionally biased region" description="Polar residues" evidence="2">
    <location>
        <begin position="122"/>
        <end position="136"/>
    </location>
</feature>
<evidence type="ECO:0000259" key="3">
    <source>
        <dbReference type="PROSITE" id="PS50966"/>
    </source>
</evidence>
<dbReference type="EnsemblMetazoa" id="CLYHEMT002654.1">
    <property type="protein sequence ID" value="CLYHEMP002654.1"/>
    <property type="gene ID" value="CLYHEMG002654"/>
</dbReference>
<feature type="compositionally biased region" description="Basic and acidic residues" evidence="2">
    <location>
        <begin position="283"/>
        <end position="305"/>
    </location>
</feature>
<dbReference type="InterPro" id="IPR013083">
    <property type="entry name" value="Znf_RING/FYVE/PHD"/>
</dbReference>
<dbReference type="SUPFAM" id="SSF57850">
    <property type="entry name" value="RING/U-box"/>
    <property type="match status" value="1"/>
</dbReference>
<keyword evidence="5" id="KW-1185">Reference proteome</keyword>
<keyword evidence="1" id="KW-0862">Zinc</keyword>
<evidence type="ECO:0000313" key="4">
    <source>
        <dbReference type="EnsemblMetazoa" id="CLYHEMP002654.1"/>
    </source>
</evidence>
<protein>
    <recommendedName>
        <fullName evidence="3">SWIM-type domain-containing protein</fullName>
    </recommendedName>
</protein>
<dbReference type="InterPro" id="IPR007527">
    <property type="entry name" value="Znf_SWIM"/>
</dbReference>
<dbReference type="PANTHER" id="PTHR21540:SF0">
    <property type="entry name" value="PHD FAMILY PROTEIN"/>
    <property type="match status" value="1"/>
</dbReference>
<evidence type="ECO:0000313" key="5">
    <source>
        <dbReference type="Proteomes" id="UP000594262"/>
    </source>
</evidence>
<feature type="compositionally biased region" description="Low complexity" evidence="2">
    <location>
        <begin position="91"/>
        <end position="101"/>
    </location>
</feature>
<reference evidence="4" key="1">
    <citation type="submission" date="2021-01" db="UniProtKB">
        <authorList>
            <consortium name="EnsemblMetazoa"/>
        </authorList>
    </citation>
    <scope>IDENTIFICATION</scope>
</reference>
<feature type="region of interest" description="Disordered" evidence="2">
    <location>
        <begin position="76"/>
        <end position="110"/>
    </location>
</feature>
<dbReference type="Pfam" id="PF04434">
    <property type="entry name" value="SWIM"/>
    <property type="match status" value="1"/>
</dbReference>
<dbReference type="GO" id="GO:0008270">
    <property type="term" value="F:zinc ion binding"/>
    <property type="evidence" value="ECO:0007669"/>
    <property type="project" value="UniProtKB-KW"/>
</dbReference>
<feature type="region of interest" description="Disordered" evidence="2">
    <location>
        <begin position="122"/>
        <end position="141"/>
    </location>
</feature>
<feature type="domain" description="SWIM-type" evidence="3">
    <location>
        <begin position="372"/>
        <end position="404"/>
    </location>
</feature>
<dbReference type="InterPro" id="IPR039903">
    <property type="entry name" value="Zswim2"/>
</dbReference>